<dbReference type="InterPro" id="IPR008966">
    <property type="entry name" value="Adhesion_dom_sf"/>
</dbReference>
<evidence type="ECO:0000313" key="2">
    <source>
        <dbReference type="Proteomes" id="UP000005512"/>
    </source>
</evidence>
<proteinExistence type="predicted"/>
<dbReference type="AlphaFoldDB" id="D1P768"/>
<dbReference type="Gene3D" id="2.60.40.1090">
    <property type="entry name" value="Fimbrial-type adhesion domain"/>
    <property type="match status" value="1"/>
</dbReference>
<name>D1P768_9GAMM</name>
<evidence type="ECO:0008006" key="3">
    <source>
        <dbReference type="Google" id="ProtNLM"/>
    </source>
</evidence>
<reference evidence="1" key="1">
    <citation type="submission" date="2009-12" db="EMBL/GenBank/DDBJ databases">
        <authorList>
            <person name="Weinstock G."/>
            <person name="Sodergren E."/>
            <person name="Clifton S."/>
            <person name="Fulton L."/>
            <person name="Fulton B."/>
            <person name="Courtney L."/>
            <person name="Fronick C."/>
            <person name="Harrison M."/>
            <person name="Strong C."/>
            <person name="Farmer C."/>
            <person name="Delahaunty K."/>
            <person name="Markovic C."/>
            <person name="Hall O."/>
            <person name="Minx P."/>
            <person name="Tomlinson C."/>
            <person name="Mitreva M."/>
            <person name="Nelson J."/>
            <person name="Hou S."/>
            <person name="Wollam A."/>
            <person name="Pepin K.H."/>
            <person name="Johnson M."/>
            <person name="Bhonagiri V."/>
            <person name="Nash W.E."/>
            <person name="Warren W."/>
            <person name="Chinwalla A."/>
            <person name="Mardis E.R."/>
            <person name="Wilson R.K."/>
        </authorList>
    </citation>
    <scope>NUCLEOTIDE SEQUENCE [LARGE SCALE GENOMIC DNA]</scope>
    <source>
        <strain evidence="1">DSM 4541</strain>
    </source>
</reference>
<accession>D1P768</accession>
<dbReference type="STRING" id="500637.PROVRUST_08088"/>
<dbReference type="eggNOG" id="ENOG5033A4F">
    <property type="taxonomic scope" value="Bacteria"/>
</dbReference>
<dbReference type="RefSeq" id="WP_006816083.1">
    <property type="nucleotide sequence ID" value="NZ_GG703821.1"/>
</dbReference>
<organism evidence="1 2">
    <name type="scientific">Providencia rustigianii DSM 4541</name>
    <dbReference type="NCBI Taxonomy" id="500637"/>
    <lineage>
        <taxon>Bacteria</taxon>
        <taxon>Pseudomonadati</taxon>
        <taxon>Pseudomonadota</taxon>
        <taxon>Gammaproteobacteria</taxon>
        <taxon>Enterobacterales</taxon>
        <taxon>Morganellaceae</taxon>
        <taxon>Providencia</taxon>
    </lineage>
</organism>
<dbReference type="GO" id="GO:0007155">
    <property type="term" value="P:cell adhesion"/>
    <property type="evidence" value="ECO:0007669"/>
    <property type="project" value="InterPro"/>
</dbReference>
<keyword evidence="2" id="KW-1185">Reference proteome</keyword>
<evidence type="ECO:0000313" key="1">
    <source>
        <dbReference type="EMBL" id="EFB70915.1"/>
    </source>
</evidence>
<gene>
    <name evidence="1" type="ORF">PROVRUST_08088</name>
</gene>
<protein>
    <recommendedName>
        <fullName evidence="3">Fimbrial-type adhesion domain-containing protein</fullName>
    </recommendedName>
</protein>
<dbReference type="Proteomes" id="UP000005512">
    <property type="component" value="Unassembled WGS sequence"/>
</dbReference>
<dbReference type="SUPFAM" id="SSF49401">
    <property type="entry name" value="Bacterial adhesins"/>
    <property type="match status" value="1"/>
</dbReference>
<dbReference type="GO" id="GO:0009289">
    <property type="term" value="C:pilus"/>
    <property type="evidence" value="ECO:0007669"/>
    <property type="project" value="InterPro"/>
</dbReference>
<dbReference type="HOGENOM" id="CLU_1546278_0_0_6"/>
<dbReference type="EMBL" id="ABXV02000046">
    <property type="protein sequence ID" value="EFB70915.1"/>
    <property type="molecule type" value="Genomic_DNA"/>
</dbReference>
<sequence length="173" mass="19010">MKTTYKIISIIYILSGLQIAQGATTSTQLPIKTEVRIPTCQLEFDDSMDFSAVKVDDIIAARAASKETAINLRCDSHVDNVQLKFVPGSSKISSDKKVMHSGTTGLGYTLQWSRAGVGFSDILFNTQYSWSNSDSYEKELNGKLMLKPVTFPGETLTKEGKVISIINIEVTYG</sequence>
<comment type="caution">
    <text evidence="1">The sequence shown here is derived from an EMBL/GenBank/DDBJ whole genome shotgun (WGS) entry which is preliminary data.</text>
</comment>
<dbReference type="InterPro" id="IPR036937">
    <property type="entry name" value="Adhesion_dom_fimbrial_sf"/>
</dbReference>